<evidence type="ECO:0000313" key="2">
    <source>
        <dbReference type="Proteomes" id="UP000019260"/>
    </source>
</evidence>
<gene>
    <name evidence="1" type="ORF">P344_02320</name>
</gene>
<protein>
    <submittedName>
        <fullName evidence="1">Uncharacterized protein</fullName>
    </submittedName>
</protein>
<proteinExistence type="predicted"/>
<accession>W6ALC8</accession>
<organism evidence="1 2">
    <name type="scientific">Spiroplasma mirum ATCC 29335</name>
    <dbReference type="NCBI Taxonomy" id="838561"/>
    <lineage>
        <taxon>Bacteria</taxon>
        <taxon>Bacillati</taxon>
        <taxon>Mycoplasmatota</taxon>
        <taxon>Mollicutes</taxon>
        <taxon>Entomoplasmatales</taxon>
        <taxon>Spiroplasmataceae</taxon>
        <taxon>Spiroplasma</taxon>
    </lineage>
</organism>
<evidence type="ECO:0000313" key="1">
    <source>
        <dbReference type="EMBL" id="AHI57811.1"/>
    </source>
</evidence>
<dbReference type="AlphaFoldDB" id="W6ALC8"/>
<keyword evidence="2" id="KW-1185">Reference proteome</keyword>
<dbReference type="Proteomes" id="UP000019260">
    <property type="component" value="Chromosome"/>
</dbReference>
<dbReference type="KEGG" id="smia:P344_02320"/>
<name>W6ALC8_9MOLU</name>
<dbReference type="HOGENOM" id="CLU_3398551_0_0_14"/>
<reference evidence="1 2" key="1">
    <citation type="submission" date="2013-09" db="EMBL/GenBank/DDBJ databases">
        <title>Complete genome sequence of Spiroplasma mirum suckling mouse cataract agent.</title>
        <authorList>
            <person name="Landry C.A."/>
            <person name="Bastian F.O."/>
            <person name="Thune R.L."/>
        </authorList>
    </citation>
    <scope>NUCLEOTIDE SEQUENCE [LARGE SCALE GENOMIC DNA]</scope>
    <source>
        <strain evidence="1 2">SMCA</strain>
    </source>
</reference>
<dbReference type="EMBL" id="CP006720">
    <property type="protein sequence ID" value="AHI57811.1"/>
    <property type="molecule type" value="Genomic_DNA"/>
</dbReference>
<sequence length="31" mass="3578">MIFINDKKTAIIQIDLDSGNTLRYVNLIIKN</sequence>